<dbReference type="EMBL" id="CP011269">
    <property type="protein sequence ID" value="ALI24470.1"/>
    <property type="molecule type" value="Genomic_DNA"/>
</dbReference>
<sequence>MPEHRRMRNWASSARTKPPRPSKATKKLQAAIAERRQAQKQIAQKYAARRDEAAGWARNERDKRAAAERAKLAEQGVTFDAKTGEPVLTIRQEAKPDNPS</sequence>
<evidence type="ECO:0000313" key="3">
    <source>
        <dbReference type="Proteomes" id="UP000057134"/>
    </source>
</evidence>
<gene>
    <name evidence="2" type="ORF">XA26_06090</name>
</gene>
<dbReference type="PATRIC" id="fig|1766.6.peg.601"/>
<reference evidence="2 3" key="1">
    <citation type="journal article" date="2015" name="MBio">
        <title>Enzymatic Degradation of Phenazines Can Generate Energy and Protect Sensitive Organisms from Toxicity.</title>
        <authorList>
            <person name="Costa K.C."/>
            <person name="Bergkessel M."/>
            <person name="Saunders S."/>
            <person name="Korlach J."/>
            <person name="Newman D.K."/>
        </authorList>
    </citation>
    <scope>NUCLEOTIDE SEQUENCE [LARGE SCALE GENOMIC DNA]</scope>
    <source>
        <strain evidence="2 3">CT6</strain>
    </source>
</reference>
<protein>
    <submittedName>
        <fullName evidence="2">Uncharacterized protein</fullName>
    </submittedName>
</protein>
<dbReference type="AlphaFoldDB" id="A0A0N9XB95"/>
<keyword evidence="3" id="KW-1185">Reference proteome</keyword>
<accession>A0A0N9XB95</accession>
<feature type="compositionally biased region" description="Basic residues" evidence="1">
    <location>
        <begin position="17"/>
        <end position="26"/>
    </location>
</feature>
<dbReference type="Proteomes" id="UP000057134">
    <property type="component" value="Chromosome"/>
</dbReference>
<proteinExistence type="predicted"/>
<evidence type="ECO:0000313" key="2">
    <source>
        <dbReference type="EMBL" id="ALI24470.1"/>
    </source>
</evidence>
<organism evidence="2 3">
    <name type="scientific">Mycolicibacterium fortuitum</name>
    <name type="common">Mycobacterium fortuitum</name>
    <dbReference type="NCBI Taxonomy" id="1766"/>
    <lineage>
        <taxon>Bacteria</taxon>
        <taxon>Bacillati</taxon>
        <taxon>Actinomycetota</taxon>
        <taxon>Actinomycetes</taxon>
        <taxon>Mycobacteriales</taxon>
        <taxon>Mycobacteriaceae</taxon>
        <taxon>Mycolicibacterium</taxon>
    </lineage>
</organism>
<dbReference type="STRING" id="1766.XA26_06090"/>
<dbReference type="KEGG" id="mft:XA26_06090"/>
<name>A0A0N9XB95_MYCFO</name>
<evidence type="ECO:0000256" key="1">
    <source>
        <dbReference type="SAM" id="MobiDB-lite"/>
    </source>
</evidence>
<feature type="region of interest" description="Disordered" evidence="1">
    <location>
        <begin position="1"/>
        <end position="44"/>
    </location>
</feature>